<feature type="domain" description="G-protein coupled receptors family 3 profile" evidence="11">
    <location>
        <begin position="581"/>
        <end position="785"/>
    </location>
</feature>
<keyword evidence="13" id="KW-1185">Reference proteome</keyword>
<dbReference type="PANTHER" id="PTHR10519:SF20">
    <property type="entry name" value="G-PROTEIN COUPLED RECEPTOR 156-RELATED"/>
    <property type="match status" value="1"/>
</dbReference>
<feature type="transmembrane region" description="Helical" evidence="10">
    <location>
        <begin position="707"/>
        <end position="724"/>
    </location>
</feature>
<feature type="region of interest" description="Disordered" evidence="9">
    <location>
        <begin position="962"/>
        <end position="986"/>
    </location>
</feature>
<accession>A0A1Y2HWA4</accession>
<dbReference type="InterPro" id="IPR001849">
    <property type="entry name" value="PH_domain"/>
</dbReference>
<keyword evidence="5 10" id="KW-0472">Membrane</keyword>
<name>A0A1Y2HWA4_9FUNG</name>
<dbReference type="SUPFAM" id="SSF53822">
    <property type="entry name" value="Periplasmic binding protein-like I"/>
    <property type="match status" value="1"/>
</dbReference>
<comment type="caution">
    <text evidence="12">The sequence shown here is derived from an EMBL/GenBank/DDBJ whole genome shotgun (WGS) entry which is preliminary data.</text>
</comment>
<evidence type="ECO:0000313" key="13">
    <source>
        <dbReference type="Proteomes" id="UP000193411"/>
    </source>
</evidence>
<proteinExistence type="predicted"/>
<evidence type="ECO:0000256" key="8">
    <source>
        <dbReference type="ARBA" id="ARBA00023224"/>
    </source>
</evidence>
<evidence type="ECO:0000256" key="2">
    <source>
        <dbReference type="ARBA" id="ARBA00022692"/>
    </source>
</evidence>
<evidence type="ECO:0000256" key="4">
    <source>
        <dbReference type="ARBA" id="ARBA00023040"/>
    </source>
</evidence>
<dbReference type="CDD" id="cd00821">
    <property type="entry name" value="PH"/>
    <property type="match status" value="1"/>
</dbReference>
<evidence type="ECO:0000259" key="11">
    <source>
        <dbReference type="PROSITE" id="PS50259"/>
    </source>
</evidence>
<dbReference type="Proteomes" id="UP000193411">
    <property type="component" value="Unassembled WGS sequence"/>
</dbReference>
<feature type="transmembrane region" description="Helical" evidence="10">
    <location>
        <begin position="610"/>
        <end position="631"/>
    </location>
</feature>
<keyword evidence="6" id="KW-0675">Receptor</keyword>
<dbReference type="Pfam" id="PF01094">
    <property type="entry name" value="ANF_receptor"/>
    <property type="match status" value="1"/>
</dbReference>
<feature type="transmembrane region" description="Helical" evidence="10">
    <location>
        <begin position="651"/>
        <end position="673"/>
    </location>
</feature>
<dbReference type="InterPro" id="IPR002455">
    <property type="entry name" value="GPCR3_GABA-B"/>
</dbReference>
<keyword evidence="8" id="KW-0807">Transducer</keyword>
<comment type="subcellular location">
    <subcellularLocation>
        <location evidence="1">Membrane</location>
        <topology evidence="1">Multi-pass membrane protein</topology>
    </subcellularLocation>
</comment>
<feature type="transmembrane region" description="Helical" evidence="10">
    <location>
        <begin position="576"/>
        <end position="598"/>
    </location>
</feature>
<evidence type="ECO:0000256" key="7">
    <source>
        <dbReference type="ARBA" id="ARBA00023180"/>
    </source>
</evidence>
<feature type="transmembrane region" description="Helical" evidence="10">
    <location>
        <begin position="542"/>
        <end position="564"/>
    </location>
</feature>
<gene>
    <name evidence="12" type="ORF">BCR44DRAFT_1497611</name>
</gene>
<reference evidence="12 13" key="1">
    <citation type="submission" date="2016-07" db="EMBL/GenBank/DDBJ databases">
        <title>Pervasive Adenine N6-methylation of Active Genes in Fungi.</title>
        <authorList>
            <consortium name="DOE Joint Genome Institute"/>
            <person name="Mondo S.J."/>
            <person name="Dannebaum R.O."/>
            <person name="Kuo R.C."/>
            <person name="Labutti K."/>
            <person name="Haridas S."/>
            <person name="Kuo A."/>
            <person name="Salamov A."/>
            <person name="Ahrendt S.R."/>
            <person name="Lipzen A."/>
            <person name="Sullivan W."/>
            <person name="Andreopoulos W.B."/>
            <person name="Clum A."/>
            <person name="Lindquist E."/>
            <person name="Daum C."/>
            <person name="Ramamoorthy G.K."/>
            <person name="Gryganskyi A."/>
            <person name="Culley D."/>
            <person name="Magnuson J.K."/>
            <person name="James T.Y."/>
            <person name="O'Malley M.A."/>
            <person name="Stajich J.E."/>
            <person name="Spatafora J.W."/>
            <person name="Visel A."/>
            <person name="Grigoriev I.V."/>
        </authorList>
    </citation>
    <scope>NUCLEOTIDE SEQUENCE [LARGE SCALE GENOMIC DNA]</scope>
    <source>
        <strain evidence="12 13">PL171</strain>
    </source>
</reference>
<dbReference type="InterPro" id="IPR028082">
    <property type="entry name" value="Peripla_BP_I"/>
</dbReference>
<keyword evidence="3 10" id="KW-1133">Transmembrane helix</keyword>
<keyword evidence="4" id="KW-0297">G-protein coupled receptor</keyword>
<dbReference type="GO" id="GO:0038039">
    <property type="term" value="C:G protein-coupled receptor heterodimeric complex"/>
    <property type="evidence" value="ECO:0007669"/>
    <property type="project" value="TreeGrafter"/>
</dbReference>
<feature type="transmembrane region" description="Helical" evidence="10">
    <location>
        <begin position="774"/>
        <end position="795"/>
    </location>
</feature>
<dbReference type="Gene3D" id="3.40.50.2300">
    <property type="match status" value="2"/>
</dbReference>
<evidence type="ECO:0000256" key="9">
    <source>
        <dbReference type="SAM" id="MobiDB-lite"/>
    </source>
</evidence>
<evidence type="ECO:0000313" key="12">
    <source>
        <dbReference type="EMBL" id="ORZ38031.1"/>
    </source>
</evidence>
<keyword evidence="7" id="KW-0325">Glycoprotein</keyword>
<dbReference type="OrthoDB" id="5984008at2759"/>
<dbReference type="EMBL" id="MCFL01000010">
    <property type="protein sequence ID" value="ORZ38031.1"/>
    <property type="molecule type" value="Genomic_DNA"/>
</dbReference>
<evidence type="ECO:0000256" key="1">
    <source>
        <dbReference type="ARBA" id="ARBA00004141"/>
    </source>
</evidence>
<feature type="transmembrane region" description="Helical" evidence="10">
    <location>
        <begin position="148"/>
        <end position="169"/>
    </location>
</feature>
<evidence type="ECO:0000256" key="5">
    <source>
        <dbReference type="ARBA" id="ARBA00023136"/>
    </source>
</evidence>
<dbReference type="Pfam" id="PF00003">
    <property type="entry name" value="7tm_3"/>
    <property type="match status" value="1"/>
</dbReference>
<keyword evidence="2 10" id="KW-0812">Transmembrane</keyword>
<evidence type="ECO:0000256" key="6">
    <source>
        <dbReference type="ARBA" id="ARBA00023170"/>
    </source>
</evidence>
<dbReference type="PANTHER" id="PTHR10519">
    <property type="entry name" value="GABA-B RECEPTOR"/>
    <property type="match status" value="1"/>
</dbReference>
<feature type="transmembrane region" description="Helical" evidence="10">
    <location>
        <begin position="745"/>
        <end position="768"/>
    </location>
</feature>
<dbReference type="GO" id="GO:0007214">
    <property type="term" value="P:gamma-aminobutyric acid signaling pathway"/>
    <property type="evidence" value="ECO:0007669"/>
    <property type="project" value="TreeGrafter"/>
</dbReference>
<sequence>MIAPTPPNQQHDQRIVDGVDVANEQVPPALPLEHDLDAQVPPYTPAIAILTGTFPVKKNHGSLFASWSTCNVSLYAHDGLLVIVPTITKPELGRVIRLLHMQYDEDPRAAPENCIQVSIKGRAWLIQFSNEQQRQAWQSGQRIMQQQLLGICVLLLACTLHAAAAVFNISVNLPFLTPSVARIAGNQVKFVQANAAALLADIDPQRQHSFNLVYTPTNATTRNATIALLNAIEQHNIVAVIGDSSSATTTQFPYLFRTCPDDGAQGSILALFVRHMGWRTIAVISSSDAYGTSVTGTFFPMARSLNLTIATNQIYQPGQADYSLILDSVLNSGSQIILLAGVATTTVPLLRQARAKGMISNEFVWVAPESFGFWTGLALNATDSSLVDGMLFVTPRERGGGALAEQSIARFNQANPGESIPPSTLLLMDCVLAVARGILRIASDTSAASVLSRSYFPSLSRYFLQSFEGLSGPVEFDSVGNRKAYFQVLNWYQNVSTPVFDVFPNLTIQATSSRIRFFSGDSTVPPDQPLKRALVPSWDSPAGIGLGFGNIASIVIVVATWAYLFKARHIPSVKRLSFPFLTVICLGCVLVLVSNVVALGNEPTVGSCQASLWTFVLGLELVLASSAAKAYRMHKIFDNKVISAGNLGNKAMFMGLAAVLLGQAIILIVWAAVDAQNAVMVSGRTYFYYRCTSTSALFDQAMSGVTIAYNGVLLLALMVLAYLTRNIATNFCETKWLFFTSQNTLLSGSVVAVFALFDFSASALAATVIKQVAILYATLFAFGSLVGRIAIVVFAEQKSYLSAGAPVQSTAAKTSLGELGTMIVSQMGGAPTPRTTAGLLANASGNTLPNVGQQQQVQKSSNGVLSGVYAVKKNHGSLFSTWISSSVTLFTNEGLLSMIPTTSKPELGNVLRLSLIQYEADPRGLPHCVEVSVKGKSWTIQFSNDEERAVWVQQLATTSATSTRASASQKSSGKGTVAGSMSVGKA</sequence>
<evidence type="ECO:0000256" key="3">
    <source>
        <dbReference type="ARBA" id="ARBA00022989"/>
    </source>
</evidence>
<organism evidence="12 13">
    <name type="scientific">Catenaria anguillulae PL171</name>
    <dbReference type="NCBI Taxonomy" id="765915"/>
    <lineage>
        <taxon>Eukaryota</taxon>
        <taxon>Fungi</taxon>
        <taxon>Fungi incertae sedis</taxon>
        <taxon>Blastocladiomycota</taxon>
        <taxon>Blastocladiomycetes</taxon>
        <taxon>Blastocladiales</taxon>
        <taxon>Catenariaceae</taxon>
        <taxon>Catenaria</taxon>
    </lineage>
</organism>
<dbReference type="InterPro" id="IPR017978">
    <property type="entry name" value="GPCR_3_C"/>
</dbReference>
<protein>
    <recommendedName>
        <fullName evidence="11">G-protein coupled receptors family 3 profile domain-containing protein</fullName>
    </recommendedName>
</protein>
<dbReference type="SUPFAM" id="SSF50729">
    <property type="entry name" value="PH domain-like"/>
    <property type="match status" value="1"/>
</dbReference>
<dbReference type="InterPro" id="IPR001828">
    <property type="entry name" value="ANF_lig-bd_rcpt"/>
</dbReference>
<dbReference type="PROSITE" id="PS50259">
    <property type="entry name" value="G_PROTEIN_RECEP_F3_4"/>
    <property type="match status" value="1"/>
</dbReference>
<dbReference type="AlphaFoldDB" id="A0A1Y2HWA4"/>
<evidence type="ECO:0000256" key="10">
    <source>
        <dbReference type="SAM" id="Phobius"/>
    </source>
</evidence>
<dbReference type="SMART" id="SM00233">
    <property type="entry name" value="PH"/>
    <property type="match status" value="2"/>
</dbReference>
<dbReference type="GO" id="GO:0004965">
    <property type="term" value="F:G protein-coupled GABA receptor activity"/>
    <property type="evidence" value="ECO:0007669"/>
    <property type="project" value="InterPro"/>
</dbReference>